<keyword evidence="2" id="KW-1185">Reference proteome</keyword>
<organism evidence="1 2">
    <name type="scientific">Plasmodium brasilianum</name>
    <dbReference type="NCBI Taxonomy" id="5824"/>
    <lineage>
        <taxon>Eukaryota</taxon>
        <taxon>Sar</taxon>
        <taxon>Alveolata</taxon>
        <taxon>Apicomplexa</taxon>
        <taxon>Aconoidasida</taxon>
        <taxon>Haemosporida</taxon>
        <taxon>Plasmodiidae</taxon>
        <taxon>Plasmodium</taxon>
        <taxon>Plasmodium (Plasmodium)</taxon>
    </lineage>
</organism>
<proteinExistence type="predicted"/>
<sequence length="339" mass="40302">MNPKVLEQVYLQFLLKALIITELHLNVDLPLYKLYEEFDSYKNGYTKDNSICTNFINDKYLKSHDLTKLCQHLSAVLSSFNNIKQTHTEVSSNICNHLNIWLYNKLTNLVYDPATLDNVHYAFMEVFKYKKVFKDCNYLNYNKCNKDEFNIIKKFHDYSENFVGIQNKIKENGYSVIKNYCSYIAESVNFYNDIVLKYANSDTDYIYDSELKTFRDNFKKIYKATLSCNSHIPHLQPAYNDNIELSHVFNYNTLNSEPVNLRSVAKNLLTFFGIFLIFFCVYKFTPLGNLLNLKLRRKKRRIWRNIKQEYEKQLLSGIDEHEYSSHSDDMLYYIGFQNK</sequence>
<evidence type="ECO:0000313" key="1">
    <source>
        <dbReference type="EMBL" id="KAI4841171.1"/>
    </source>
</evidence>
<evidence type="ECO:0000313" key="2">
    <source>
        <dbReference type="Proteomes" id="UP001056978"/>
    </source>
</evidence>
<accession>A0ACB9YH98</accession>
<dbReference type="EMBL" id="CM043769">
    <property type="protein sequence ID" value="KAI4841171.1"/>
    <property type="molecule type" value="Genomic_DNA"/>
</dbReference>
<reference evidence="1" key="1">
    <citation type="submission" date="2022-06" db="EMBL/GenBank/DDBJ databases">
        <title>The First Complete Genome of the Simian Malaria Parasite Plasmodium brasilianum.</title>
        <authorList>
            <person name="Bajic M."/>
            <person name="Ravishankar S."/>
        </authorList>
    </citation>
    <scope>NUCLEOTIDE SEQUENCE</scope>
    <source>
        <strain evidence="1">Bolivian I</strain>
    </source>
</reference>
<dbReference type="Proteomes" id="UP001056978">
    <property type="component" value="Chromosome 1"/>
</dbReference>
<name>A0ACB9YH98_PLABR</name>
<protein>
    <submittedName>
        <fullName evidence="1">PIR protein</fullName>
    </submittedName>
</protein>
<gene>
    <name evidence="1" type="ORF">MKS88_000406</name>
</gene>
<comment type="caution">
    <text evidence="1">The sequence shown here is derived from an EMBL/GenBank/DDBJ whole genome shotgun (WGS) entry which is preliminary data.</text>
</comment>